<dbReference type="Gene3D" id="1.10.357.10">
    <property type="entry name" value="Tetracycline Repressor, domain 2"/>
    <property type="match status" value="1"/>
</dbReference>
<keyword evidence="7" id="KW-1185">Reference proteome</keyword>
<feature type="domain" description="HTH tetR-type" evidence="5">
    <location>
        <begin position="12"/>
        <end position="72"/>
    </location>
</feature>
<dbReference type="OrthoDB" id="3474596at2"/>
<evidence type="ECO:0000256" key="4">
    <source>
        <dbReference type="PROSITE-ProRule" id="PRU00335"/>
    </source>
</evidence>
<organism evidence="6 7">
    <name type="scientific">Nocardia aurantia</name>
    <dbReference type="NCBI Taxonomy" id="2585199"/>
    <lineage>
        <taxon>Bacteria</taxon>
        <taxon>Bacillati</taxon>
        <taxon>Actinomycetota</taxon>
        <taxon>Actinomycetes</taxon>
        <taxon>Mycobacteriales</taxon>
        <taxon>Nocardiaceae</taxon>
        <taxon>Nocardia</taxon>
    </lineage>
</organism>
<dbReference type="SUPFAM" id="SSF46689">
    <property type="entry name" value="Homeodomain-like"/>
    <property type="match status" value="1"/>
</dbReference>
<keyword evidence="2 4" id="KW-0238">DNA-binding</keyword>
<sequence>MAAPRRVAGPDAKNRGILVEAAEQLMLEQGYSAVTARRVAERAGLKFQLVHYYFRSMDDLFLAILERRVESAVELQADLLRADRPLHALWRFGTDPADVRITLEFVGLSVHRPVIRAALAEAAERFRAIQTETLTGIIAAAGVDAERFPAGALAVMLTGVARTLVLEQAIGMDGGHAEALTMIERELALLEPETREAAEPVAAEAAEPPRG</sequence>
<dbReference type="PANTHER" id="PTHR30055">
    <property type="entry name" value="HTH-TYPE TRANSCRIPTIONAL REGULATOR RUTR"/>
    <property type="match status" value="1"/>
</dbReference>
<dbReference type="PROSITE" id="PS50977">
    <property type="entry name" value="HTH_TETR_2"/>
    <property type="match status" value="1"/>
</dbReference>
<protein>
    <recommendedName>
        <fullName evidence="5">HTH tetR-type domain-containing protein</fullName>
    </recommendedName>
</protein>
<dbReference type="AlphaFoldDB" id="A0A7K0DII4"/>
<dbReference type="Proteomes" id="UP000431401">
    <property type="component" value="Unassembled WGS sequence"/>
</dbReference>
<dbReference type="InterPro" id="IPR050109">
    <property type="entry name" value="HTH-type_TetR-like_transc_reg"/>
</dbReference>
<comment type="caution">
    <text evidence="6">The sequence shown here is derived from an EMBL/GenBank/DDBJ whole genome shotgun (WGS) entry which is preliminary data.</text>
</comment>
<dbReference type="InterPro" id="IPR009057">
    <property type="entry name" value="Homeodomain-like_sf"/>
</dbReference>
<dbReference type="EMBL" id="WEGI01000002">
    <property type="protein sequence ID" value="MQY25519.1"/>
    <property type="molecule type" value="Genomic_DNA"/>
</dbReference>
<evidence type="ECO:0000313" key="6">
    <source>
        <dbReference type="EMBL" id="MQY25519.1"/>
    </source>
</evidence>
<evidence type="ECO:0000256" key="3">
    <source>
        <dbReference type="ARBA" id="ARBA00023163"/>
    </source>
</evidence>
<accession>A0A7K0DII4</accession>
<reference evidence="6 7" key="1">
    <citation type="submission" date="2019-10" db="EMBL/GenBank/DDBJ databases">
        <title>Nocardia macrotermitis sp. nov. and Nocardia aurantia sp. nov., isolated from the gut of fungus growing-termite Macrotermes natalensis.</title>
        <authorList>
            <person name="Benndorf R."/>
            <person name="Schwitalla J."/>
            <person name="Martin K."/>
            <person name="De Beer W."/>
            <person name="Kaster A.-K."/>
            <person name="Vollmers J."/>
            <person name="Poulsen M."/>
            <person name="Beemelmanns C."/>
        </authorList>
    </citation>
    <scope>NUCLEOTIDE SEQUENCE [LARGE SCALE GENOMIC DNA]</scope>
    <source>
        <strain evidence="6 7">RB56</strain>
    </source>
</reference>
<evidence type="ECO:0000259" key="5">
    <source>
        <dbReference type="PROSITE" id="PS50977"/>
    </source>
</evidence>
<evidence type="ECO:0000256" key="1">
    <source>
        <dbReference type="ARBA" id="ARBA00023015"/>
    </source>
</evidence>
<keyword evidence="3" id="KW-0804">Transcription</keyword>
<keyword evidence="1" id="KW-0805">Transcription regulation</keyword>
<feature type="DNA-binding region" description="H-T-H motif" evidence="4">
    <location>
        <begin position="35"/>
        <end position="54"/>
    </location>
</feature>
<proteinExistence type="predicted"/>
<name>A0A7K0DII4_9NOCA</name>
<dbReference type="InterPro" id="IPR001647">
    <property type="entry name" value="HTH_TetR"/>
</dbReference>
<dbReference type="PANTHER" id="PTHR30055:SF234">
    <property type="entry name" value="HTH-TYPE TRANSCRIPTIONAL REGULATOR BETI"/>
    <property type="match status" value="1"/>
</dbReference>
<dbReference type="GO" id="GO:0003700">
    <property type="term" value="F:DNA-binding transcription factor activity"/>
    <property type="evidence" value="ECO:0007669"/>
    <property type="project" value="TreeGrafter"/>
</dbReference>
<evidence type="ECO:0000313" key="7">
    <source>
        <dbReference type="Proteomes" id="UP000431401"/>
    </source>
</evidence>
<gene>
    <name evidence="6" type="ORF">NRB56_10760</name>
</gene>
<dbReference type="GO" id="GO:0000976">
    <property type="term" value="F:transcription cis-regulatory region binding"/>
    <property type="evidence" value="ECO:0007669"/>
    <property type="project" value="TreeGrafter"/>
</dbReference>
<dbReference type="PRINTS" id="PR00455">
    <property type="entry name" value="HTHTETR"/>
</dbReference>
<dbReference type="RefSeq" id="WP_153339346.1">
    <property type="nucleotide sequence ID" value="NZ_WEGI01000002.1"/>
</dbReference>
<evidence type="ECO:0000256" key="2">
    <source>
        <dbReference type="ARBA" id="ARBA00023125"/>
    </source>
</evidence>
<dbReference type="Pfam" id="PF00440">
    <property type="entry name" value="TetR_N"/>
    <property type="match status" value="1"/>
</dbReference>